<dbReference type="AlphaFoldDB" id="A0A1F7F3T2"/>
<dbReference type="Proteomes" id="UP000179243">
    <property type="component" value="Unassembled WGS sequence"/>
</dbReference>
<evidence type="ECO:0000313" key="1">
    <source>
        <dbReference type="EMBL" id="OGK01222.1"/>
    </source>
</evidence>
<name>A0A1F7F3T2_UNCRA</name>
<evidence type="ECO:0008006" key="3">
    <source>
        <dbReference type="Google" id="ProtNLM"/>
    </source>
</evidence>
<organism evidence="1 2">
    <name type="scientific">Candidatus Raymondbacteria bacterium RIFOXYD12_FULL_49_13</name>
    <dbReference type="NCBI Taxonomy" id="1817890"/>
    <lineage>
        <taxon>Bacteria</taxon>
        <taxon>Raymondiibacteriota</taxon>
    </lineage>
</organism>
<proteinExistence type="predicted"/>
<gene>
    <name evidence="1" type="ORF">A2519_22485</name>
</gene>
<dbReference type="InterPro" id="IPR038144">
    <property type="entry name" value="IPI"/>
</dbReference>
<comment type="caution">
    <text evidence="1">The sequence shown here is derived from an EMBL/GenBank/DDBJ whole genome shotgun (WGS) entry which is preliminary data.</text>
</comment>
<protein>
    <recommendedName>
        <fullName evidence="3">Intracellular proteinase inhibitor BsuPI domain-containing protein</fullName>
    </recommendedName>
</protein>
<dbReference type="Gene3D" id="2.60.40.2360">
    <property type="entry name" value="Intracellular proteinase inhibitor BsuPI"/>
    <property type="match status" value="1"/>
</dbReference>
<accession>A0A1F7F3T2</accession>
<sequence>MSTRSLIGAYIAALFFVCCQDHVPAGPAASEERCYGDTVCATISYRDELDSTGWSVVAISAELKNISGRTLSIDSTQKGTYIEIYDENSTLVWISPRSWSGDSTVQSVTLPADSTHRYTDVWERIDFSSMPVPQGRYSIRGSILSKKTGEVVYTEL</sequence>
<evidence type="ECO:0000313" key="2">
    <source>
        <dbReference type="Proteomes" id="UP000179243"/>
    </source>
</evidence>
<reference evidence="1 2" key="1">
    <citation type="journal article" date="2016" name="Nat. Commun.">
        <title>Thousands of microbial genomes shed light on interconnected biogeochemical processes in an aquifer system.</title>
        <authorList>
            <person name="Anantharaman K."/>
            <person name="Brown C.T."/>
            <person name="Hug L.A."/>
            <person name="Sharon I."/>
            <person name="Castelle C.J."/>
            <person name="Probst A.J."/>
            <person name="Thomas B.C."/>
            <person name="Singh A."/>
            <person name="Wilkins M.J."/>
            <person name="Karaoz U."/>
            <person name="Brodie E.L."/>
            <person name="Williams K.H."/>
            <person name="Hubbard S.S."/>
            <person name="Banfield J.F."/>
        </authorList>
    </citation>
    <scope>NUCLEOTIDE SEQUENCE [LARGE SCALE GENOMIC DNA]</scope>
</reference>
<dbReference type="EMBL" id="MFYX01000130">
    <property type="protein sequence ID" value="OGK01222.1"/>
    <property type="molecule type" value="Genomic_DNA"/>
</dbReference>